<accession>A0A0D0BC54</accession>
<dbReference type="HOGENOM" id="CLU_2639758_0_0_1"/>
<proteinExistence type="predicted"/>
<dbReference type="InParanoid" id="A0A0D0BC54"/>
<sequence length="77" mass="8261">MSLQCRVSILAQLEALKTGRRSRITPALATSQSTTMFRSATVKIAHSSTIPVPALIGNEELRPLQDLIAAEKTVLAS</sequence>
<reference evidence="2" key="2">
    <citation type="submission" date="2015-01" db="EMBL/GenBank/DDBJ databases">
        <title>Evolutionary Origins and Diversification of the Mycorrhizal Mutualists.</title>
        <authorList>
            <consortium name="DOE Joint Genome Institute"/>
            <consortium name="Mycorrhizal Genomics Consortium"/>
            <person name="Kohler A."/>
            <person name="Kuo A."/>
            <person name="Nagy L.G."/>
            <person name="Floudas D."/>
            <person name="Copeland A."/>
            <person name="Barry K.W."/>
            <person name="Cichocki N."/>
            <person name="Veneault-Fourrey C."/>
            <person name="LaButti K."/>
            <person name="Lindquist E.A."/>
            <person name="Lipzen A."/>
            <person name="Lundell T."/>
            <person name="Morin E."/>
            <person name="Murat C."/>
            <person name="Riley R."/>
            <person name="Ohm R."/>
            <person name="Sun H."/>
            <person name="Tunlid A."/>
            <person name="Henrissat B."/>
            <person name="Grigoriev I.V."/>
            <person name="Hibbett D.S."/>
            <person name="Martin F."/>
        </authorList>
    </citation>
    <scope>NUCLEOTIDE SEQUENCE [LARGE SCALE GENOMIC DNA]</scope>
    <source>
        <strain evidence="2">UH-Slu-Lm8-n1</strain>
    </source>
</reference>
<reference evidence="1 2" key="1">
    <citation type="submission" date="2014-04" db="EMBL/GenBank/DDBJ databases">
        <authorList>
            <consortium name="DOE Joint Genome Institute"/>
            <person name="Kuo A."/>
            <person name="Ruytinx J."/>
            <person name="Rineau F."/>
            <person name="Colpaert J."/>
            <person name="Kohler A."/>
            <person name="Nagy L.G."/>
            <person name="Floudas D."/>
            <person name="Copeland A."/>
            <person name="Barry K.W."/>
            <person name="Cichocki N."/>
            <person name="Veneault-Fourrey C."/>
            <person name="LaButti K."/>
            <person name="Lindquist E.A."/>
            <person name="Lipzen A."/>
            <person name="Lundell T."/>
            <person name="Morin E."/>
            <person name="Murat C."/>
            <person name="Sun H."/>
            <person name="Tunlid A."/>
            <person name="Henrissat B."/>
            <person name="Grigoriev I.V."/>
            <person name="Hibbett D.S."/>
            <person name="Martin F."/>
            <person name="Nordberg H.P."/>
            <person name="Cantor M.N."/>
            <person name="Hua S.X."/>
        </authorList>
    </citation>
    <scope>NUCLEOTIDE SEQUENCE [LARGE SCALE GENOMIC DNA]</scope>
    <source>
        <strain evidence="1 2">UH-Slu-Lm8-n1</strain>
    </source>
</reference>
<dbReference type="OrthoDB" id="5599269at2759"/>
<dbReference type="EMBL" id="KN835202">
    <property type="protein sequence ID" value="KIK43877.1"/>
    <property type="molecule type" value="Genomic_DNA"/>
</dbReference>
<dbReference type="Proteomes" id="UP000054485">
    <property type="component" value="Unassembled WGS sequence"/>
</dbReference>
<evidence type="ECO:0000313" key="1">
    <source>
        <dbReference type="EMBL" id="KIK43877.1"/>
    </source>
</evidence>
<evidence type="ECO:0000313" key="2">
    <source>
        <dbReference type="Proteomes" id="UP000054485"/>
    </source>
</evidence>
<organism evidence="1 2">
    <name type="scientific">Suillus luteus UH-Slu-Lm8-n1</name>
    <dbReference type="NCBI Taxonomy" id="930992"/>
    <lineage>
        <taxon>Eukaryota</taxon>
        <taxon>Fungi</taxon>
        <taxon>Dikarya</taxon>
        <taxon>Basidiomycota</taxon>
        <taxon>Agaricomycotina</taxon>
        <taxon>Agaricomycetes</taxon>
        <taxon>Agaricomycetidae</taxon>
        <taxon>Boletales</taxon>
        <taxon>Suillineae</taxon>
        <taxon>Suillaceae</taxon>
        <taxon>Suillus</taxon>
    </lineage>
</organism>
<gene>
    <name evidence="1" type="ORF">CY34DRAFT_803299</name>
</gene>
<name>A0A0D0BC54_9AGAM</name>
<dbReference type="AlphaFoldDB" id="A0A0D0BC54"/>
<protein>
    <submittedName>
        <fullName evidence="1">Unplaced genomic scaffold CY34scaffold_71, whole genome shotgun sequence</fullName>
    </submittedName>
</protein>
<keyword evidence="2" id="KW-1185">Reference proteome</keyword>
<dbReference type="STRING" id="930992.A0A0D0BC54"/>